<evidence type="ECO:0000256" key="10">
    <source>
        <dbReference type="ARBA" id="ARBA00048540"/>
    </source>
</evidence>
<keyword evidence="13" id="KW-1185">Reference proteome</keyword>
<keyword evidence="11" id="KW-0732">Signal</keyword>
<dbReference type="PANTHER" id="PTHR30040">
    <property type="entry name" value="THIAMINE BIOSYNTHESIS LIPOPROTEIN APBE"/>
    <property type="match status" value="1"/>
</dbReference>
<name>A0A2R8B0A7_9RHOB</name>
<dbReference type="Gene3D" id="3.10.520.10">
    <property type="entry name" value="ApbE-like domains"/>
    <property type="match status" value="1"/>
</dbReference>
<dbReference type="InterPro" id="IPR003374">
    <property type="entry name" value="ApbE-like_sf"/>
</dbReference>
<keyword evidence="4" id="KW-0285">Flavoprotein</keyword>
<dbReference type="EC" id="2.7.1.180" evidence="2"/>
<evidence type="ECO:0000256" key="4">
    <source>
        <dbReference type="ARBA" id="ARBA00022630"/>
    </source>
</evidence>
<evidence type="ECO:0000256" key="8">
    <source>
        <dbReference type="ARBA" id="ARBA00022842"/>
    </source>
</evidence>
<keyword evidence="6" id="KW-0479">Metal-binding</keyword>
<keyword evidence="7" id="KW-0274">FAD</keyword>
<evidence type="ECO:0000256" key="2">
    <source>
        <dbReference type="ARBA" id="ARBA00011955"/>
    </source>
</evidence>
<dbReference type="GO" id="GO:0016740">
    <property type="term" value="F:transferase activity"/>
    <property type="evidence" value="ECO:0007669"/>
    <property type="project" value="UniProtKB-KW"/>
</dbReference>
<keyword evidence="8" id="KW-0460">Magnesium</keyword>
<protein>
    <recommendedName>
        <fullName evidence="3">FAD:protein FMN transferase</fullName>
        <ecNumber evidence="2">2.7.1.180</ecNumber>
    </recommendedName>
    <alternativeName>
        <fullName evidence="9">Flavin transferase</fullName>
    </alternativeName>
</protein>
<evidence type="ECO:0000313" key="13">
    <source>
        <dbReference type="Proteomes" id="UP000244904"/>
    </source>
</evidence>
<dbReference type="GO" id="GO:0046872">
    <property type="term" value="F:metal ion binding"/>
    <property type="evidence" value="ECO:0007669"/>
    <property type="project" value="UniProtKB-KW"/>
</dbReference>
<comment type="cofactor">
    <cofactor evidence="1">
        <name>Mg(2+)</name>
        <dbReference type="ChEBI" id="CHEBI:18420"/>
    </cofactor>
</comment>
<feature type="chain" id="PRO_5039921803" description="FAD:protein FMN transferase" evidence="11">
    <location>
        <begin position="25"/>
        <end position="292"/>
    </location>
</feature>
<evidence type="ECO:0000256" key="5">
    <source>
        <dbReference type="ARBA" id="ARBA00022679"/>
    </source>
</evidence>
<evidence type="ECO:0000256" key="7">
    <source>
        <dbReference type="ARBA" id="ARBA00022827"/>
    </source>
</evidence>
<reference evidence="13" key="1">
    <citation type="submission" date="2018-03" db="EMBL/GenBank/DDBJ databases">
        <authorList>
            <person name="Rodrigo-Torres L."/>
            <person name="Arahal R. D."/>
            <person name="Lucena T."/>
        </authorList>
    </citation>
    <scope>NUCLEOTIDE SEQUENCE [LARGE SCALE GENOMIC DNA]</scope>
    <source>
        <strain evidence="13">CECT 8871</strain>
    </source>
</reference>
<dbReference type="RefSeq" id="WP_108887478.1">
    <property type="nucleotide sequence ID" value="NZ_OMOJ01000012.1"/>
</dbReference>
<organism evidence="12 13">
    <name type="scientific">Pseudoprimorskyibacter insulae</name>
    <dbReference type="NCBI Taxonomy" id="1695997"/>
    <lineage>
        <taxon>Bacteria</taxon>
        <taxon>Pseudomonadati</taxon>
        <taxon>Pseudomonadota</taxon>
        <taxon>Alphaproteobacteria</taxon>
        <taxon>Rhodobacterales</taxon>
        <taxon>Paracoccaceae</taxon>
        <taxon>Pseudoprimorskyibacter</taxon>
    </lineage>
</organism>
<dbReference type="AlphaFoldDB" id="A0A2R8B0A7"/>
<dbReference type="InterPro" id="IPR006311">
    <property type="entry name" value="TAT_signal"/>
</dbReference>
<keyword evidence="5" id="KW-0808">Transferase</keyword>
<dbReference type="Pfam" id="PF02424">
    <property type="entry name" value="ApbE"/>
    <property type="match status" value="1"/>
</dbReference>
<sequence>MSLTRRRFLSLFAAATALPGAAQAMPTTWTGRAFGAEVSISLRSGGPEVADHIAQVVAEMRRIEALFSIYDAGSELSRLNRAGEAIVSADMVTVLNTARQVYRATGGAFDPSVQPLWAATSLGGDASGAADLVGFDRVQIAGSHVSLGQGQALTLNGIAQGFAADRITALLRRLGYQQALVNMGEHSAIGGPYRLGLSDPEAGHLGHLSLTNASMATSSPGAMQIGSEGHILHPVFAPQWATVTVEAPSAALADAASTALCLLNADQTRKAKRELGLSRVVLVDEEGSLTTL</sequence>
<evidence type="ECO:0000256" key="3">
    <source>
        <dbReference type="ARBA" id="ARBA00016337"/>
    </source>
</evidence>
<dbReference type="SUPFAM" id="SSF143631">
    <property type="entry name" value="ApbE-like"/>
    <property type="match status" value="1"/>
</dbReference>
<dbReference type="PROSITE" id="PS51318">
    <property type="entry name" value="TAT"/>
    <property type="match status" value="1"/>
</dbReference>
<dbReference type="PANTHER" id="PTHR30040:SF2">
    <property type="entry name" value="FAD:PROTEIN FMN TRANSFERASE"/>
    <property type="match status" value="1"/>
</dbReference>
<dbReference type="EMBL" id="OMOJ01000012">
    <property type="protein sequence ID" value="SPF81703.1"/>
    <property type="molecule type" value="Genomic_DNA"/>
</dbReference>
<evidence type="ECO:0000313" key="12">
    <source>
        <dbReference type="EMBL" id="SPF81703.1"/>
    </source>
</evidence>
<evidence type="ECO:0000256" key="9">
    <source>
        <dbReference type="ARBA" id="ARBA00031306"/>
    </source>
</evidence>
<proteinExistence type="predicted"/>
<evidence type="ECO:0000256" key="11">
    <source>
        <dbReference type="SAM" id="SignalP"/>
    </source>
</evidence>
<dbReference type="Proteomes" id="UP000244904">
    <property type="component" value="Unassembled WGS sequence"/>
</dbReference>
<accession>A0A2R8B0A7</accession>
<evidence type="ECO:0000256" key="6">
    <source>
        <dbReference type="ARBA" id="ARBA00022723"/>
    </source>
</evidence>
<dbReference type="OrthoDB" id="9778595at2"/>
<comment type="catalytic activity">
    <reaction evidence="10">
        <text>L-threonyl-[protein] + FAD = FMN-L-threonyl-[protein] + AMP + H(+)</text>
        <dbReference type="Rhea" id="RHEA:36847"/>
        <dbReference type="Rhea" id="RHEA-COMP:11060"/>
        <dbReference type="Rhea" id="RHEA-COMP:11061"/>
        <dbReference type="ChEBI" id="CHEBI:15378"/>
        <dbReference type="ChEBI" id="CHEBI:30013"/>
        <dbReference type="ChEBI" id="CHEBI:57692"/>
        <dbReference type="ChEBI" id="CHEBI:74257"/>
        <dbReference type="ChEBI" id="CHEBI:456215"/>
        <dbReference type="EC" id="2.7.1.180"/>
    </reaction>
</comment>
<dbReference type="InterPro" id="IPR024932">
    <property type="entry name" value="ApbE"/>
</dbReference>
<gene>
    <name evidence="12" type="ORF">PRI8871_03528</name>
</gene>
<feature type="signal peptide" evidence="11">
    <location>
        <begin position="1"/>
        <end position="24"/>
    </location>
</feature>
<evidence type="ECO:0000256" key="1">
    <source>
        <dbReference type="ARBA" id="ARBA00001946"/>
    </source>
</evidence>